<keyword evidence="2" id="KW-1185">Reference proteome</keyword>
<name>A0ACA9LQ09_9GLOM</name>
<sequence>MASNESSKEDLRSHLHSVQKEFQTSNHTPEVLIKFLNEPLDFLENGNSWNGPSPTPQLQSFFLKKLYAKHLNFIIENVIYEGFYAHTRSLQDKLVAEYFVPTGEKTGQKVRRASISLRVLVTHFSLSEVDRRQQGAHLLKLIQKLLISLLDAYTFEDLYEAIMNNAETSQSEKRAEWMEFVNLICSLPERSANLMMLSEYQRRDVRPQEETTNLDDFWGYLQRRPGEDDDDTPRLGISAVYSKPSYLLGPTQRLSNTDPLQTRFVNLTSAILIIFGYLPKETLIKAAIPREITLGVTQWLQSSSEGTRRLGMVTAEMLSKLIDEPENVLNFDMASGDEEIEYLRKLVEVKDGIADLQVAEENFLEESYETEEFLEDTEPNKADEKILEPLDTDIDSNIATMVNEQDTAAMADSDDDDDFEPYPMEAESESEDDGEAIPQTKGKKVLAPVYIIDLISYLRSNEDPEKIEIAINNAARLIRNKMGFGMELDDNAKELAGILLSLQDNFSLKGFEENRQNALTALSCGSPKIVVPYLVQQLFETRYSLSDKFMTLSVLSSAAKELAGMQTQEDVSDNKKYIDDTLSAKFDDLSVSTLKIPATNVKENRFSRRPQLEFLRTYNVSLSNEAFYLDLSVPFNISSPSWVDLTSIASIPYYSAWATSSLGGT</sequence>
<comment type="caution">
    <text evidence="1">The sequence shown here is derived from an EMBL/GenBank/DDBJ whole genome shotgun (WGS) entry which is preliminary data.</text>
</comment>
<organism evidence="1 2">
    <name type="scientific">Acaulospora colombiana</name>
    <dbReference type="NCBI Taxonomy" id="27376"/>
    <lineage>
        <taxon>Eukaryota</taxon>
        <taxon>Fungi</taxon>
        <taxon>Fungi incertae sedis</taxon>
        <taxon>Mucoromycota</taxon>
        <taxon>Glomeromycotina</taxon>
        <taxon>Glomeromycetes</taxon>
        <taxon>Diversisporales</taxon>
        <taxon>Acaulosporaceae</taxon>
        <taxon>Acaulospora</taxon>
    </lineage>
</organism>
<proteinExistence type="predicted"/>
<gene>
    <name evidence="1" type="ORF">ACOLOM_LOCUS4515</name>
</gene>
<reference evidence="1" key="1">
    <citation type="submission" date="2021-06" db="EMBL/GenBank/DDBJ databases">
        <authorList>
            <person name="Kallberg Y."/>
            <person name="Tangrot J."/>
            <person name="Rosling A."/>
        </authorList>
    </citation>
    <scope>NUCLEOTIDE SEQUENCE</scope>
    <source>
        <strain evidence="1">CL356</strain>
    </source>
</reference>
<feature type="non-terminal residue" evidence="1">
    <location>
        <position position="665"/>
    </location>
</feature>
<evidence type="ECO:0000313" key="1">
    <source>
        <dbReference type="EMBL" id="CAG8542229.1"/>
    </source>
</evidence>
<evidence type="ECO:0000313" key="2">
    <source>
        <dbReference type="Proteomes" id="UP000789525"/>
    </source>
</evidence>
<accession>A0ACA9LQ09</accession>
<dbReference type="EMBL" id="CAJVPT010007507">
    <property type="protein sequence ID" value="CAG8542229.1"/>
    <property type="molecule type" value="Genomic_DNA"/>
</dbReference>
<dbReference type="Proteomes" id="UP000789525">
    <property type="component" value="Unassembled WGS sequence"/>
</dbReference>
<protein>
    <submittedName>
        <fullName evidence="1">9088_t:CDS:1</fullName>
    </submittedName>
</protein>